<evidence type="ECO:0000256" key="1">
    <source>
        <dbReference type="ARBA" id="ARBA00022553"/>
    </source>
</evidence>
<feature type="domain" description="HTH La-type RNA-binding" evidence="5">
    <location>
        <begin position="119"/>
        <end position="210"/>
    </location>
</feature>
<evidence type="ECO:0000313" key="7">
    <source>
        <dbReference type="Proteomes" id="UP000053815"/>
    </source>
</evidence>
<dbReference type="InterPro" id="IPR045180">
    <property type="entry name" value="La_dom_prot"/>
</dbReference>
<feature type="compositionally biased region" description="Low complexity" evidence="4">
    <location>
        <begin position="510"/>
        <end position="524"/>
    </location>
</feature>
<dbReference type="EMBL" id="DF836377">
    <property type="protein sequence ID" value="GAN05321.1"/>
    <property type="molecule type" value="Genomic_DNA"/>
</dbReference>
<dbReference type="InterPro" id="IPR036388">
    <property type="entry name" value="WH-like_DNA-bd_sf"/>
</dbReference>
<dbReference type="SMART" id="SM00715">
    <property type="entry name" value="LA"/>
    <property type="match status" value="1"/>
</dbReference>
<evidence type="ECO:0000313" key="6">
    <source>
        <dbReference type="EMBL" id="GAN05321.1"/>
    </source>
</evidence>
<feature type="compositionally biased region" description="Polar residues" evidence="4">
    <location>
        <begin position="525"/>
        <end position="546"/>
    </location>
</feature>
<keyword evidence="1" id="KW-0597">Phosphoprotein</keyword>
<dbReference type="Proteomes" id="UP000053815">
    <property type="component" value="Unassembled WGS sequence"/>
</dbReference>
<keyword evidence="7" id="KW-1185">Reference proteome</keyword>
<evidence type="ECO:0000256" key="4">
    <source>
        <dbReference type="SAM" id="MobiDB-lite"/>
    </source>
</evidence>
<dbReference type="Pfam" id="PF26088">
    <property type="entry name" value="RRM_LARP4"/>
    <property type="match status" value="1"/>
</dbReference>
<dbReference type="SUPFAM" id="SSF46785">
    <property type="entry name" value="Winged helix' DNA-binding domain"/>
    <property type="match status" value="1"/>
</dbReference>
<proteinExistence type="predicted"/>
<feature type="compositionally biased region" description="Low complexity" evidence="4">
    <location>
        <begin position="547"/>
        <end position="570"/>
    </location>
</feature>
<feature type="compositionally biased region" description="Basic and acidic residues" evidence="4">
    <location>
        <begin position="646"/>
        <end position="663"/>
    </location>
</feature>
<feature type="compositionally biased region" description="Polar residues" evidence="4">
    <location>
        <begin position="454"/>
        <end position="509"/>
    </location>
</feature>
<gene>
    <name evidence="6" type="ORF">MAM1_0088d04791</name>
</gene>
<reference evidence="6" key="1">
    <citation type="submission" date="2014-09" db="EMBL/GenBank/DDBJ databases">
        <title>Draft genome sequence of an oleaginous Mucoromycotina fungus Mucor ambiguus NBRC6742.</title>
        <authorList>
            <person name="Takeda I."/>
            <person name="Yamane N."/>
            <person name="Morita T."/>
            <person name="Tamano K."/>
            <person name="Machida M."/>
            <person name="Baker S."/>
            <person name="Koike H."/>
        </authorList>
    </citation>
    <scope>NUCLEOTIDE SEQUENCE</scope>
    <source>
        <strain evidence="6">NBRC 6742</strain>
    </source>
</reference>
<keyword evidence="2 3" id="KW-0694">RNA-binding</keyword>
<dbReference type="Gene3D" id="1.10.10.10">
    <property type="entry name" value="Winged helix-like DNA-binding domain superfamily/Winged helix DNA-binding domain"/>
    <property type="match status" value="1"/>
</dbReference>
<dbReference type="STRING" id="91626.A0A0C9M6C1"/>
<dbReference type="InterPro" id="IPR006630">
    <property type="entry name" value="La_HTH"/>
</dbReference>
<dbReference type="InterPro" id="IPR058699">
    <property type="entry name" value="RRM_LARP4/4B"/>
</dbReference>
<dbReference type="PROSITE" id="PS50961">
    <property type="entry name" value="HTH_LA"/>
    <property type="match status" value="1"/>
</dbReference>
<dbReference type="PANTHER" id="PTHR22792">
    <property type="entry name" value="LUPUS LA PROTEIN-RELATED"/>
    <property type="match status" value="1"/>
</dbReference>
<evidence type="ECO:0000256" key="2">
    <source>
        <dbReference type="ARBA" id="ARBA00022884"/>
    </source>
</evidence>
<sequence length="761" mass="84575">MTVSNIEPKNQAKEEQPASSSTAIATKKDFIKKKAHNKYNNNNNNNNRMRANYSKHNSNNRDDYARYYPNQPLKSDYPMPYVYYYPPPANMYYPPLDTGSSVGTSAAAVATPSAIIPSTRDEDDLEIIVHDESMNNVSSVDTRRSSSSDQMSQMDADLYVPISLVANFRRVREWTTDVDLIVQTLRDSSAVTVDESGTRVKPNISVQRNTVILRDVPECTQDEINDLLKELNSPPVQSIKQDIGNMWYFTFESEDDALKLLLGVRGKSFKGQAIAARMKSEPVLRVQSRTIATTGAAAASAPSPPSFTHQNIKAEGQYPSAATATTTTSHELPVTLPELPPVYTYGGAGMNGSNFYYPSYPSYNSNKRNNYGHVPFRYNNNHQPHPKYNNTYQQQQHQQQHYHYQPPASVANRHEGSRSFIDNQKNFQVGGRSTRGGYNTNKPRYFRTGPDANTADSNVVENGLNKLTMNDTVSHPPTTQPHKQAQYNIQQQRQPSTTYQNNKQQYHTKSGNNSKYASNNNNSNIYQSQHQQPNVPYTKPNYTTNDAAVAPSSSSNTTNTNVTAINANTTHKNSTRNSTSHSNPPQKQQQSHPASVQQLHQQQSKKKNRHSNSQQQHDNNSNTHHAGGGKIDNKKKKSNGKLNAQESKENARQAKQEEVDLKPTHFPPLPNQQSPTVVAAPAEQPSLPARSVADIVKSTVAPRPKKQMPKKEQQPVPSSTTPAPATAAAAAATPTPAPTTPTEQKETNTFSYADMLKKKDH</sequence>
<feature type="compositionally biased region" description="Low complexity" evidence="4">
    <location>
        <begin position="714"/>
        <end position="734"/>
    </location>
</feature>
<dbReference type="InterPro" id="IPR036390">
    <property type="entry name" value="WH_DNA-bd_sf"/>
</dbReference>
<feature type="compositionally biased region" description="Polar residues" evidence="4">
    <location>
        <begin position="571"/>
        <end position="602"/>
    </location>
</feature>
<protein>
    <recommendedName>
        <fullName evidence="5">HTH La-type RNA-binding domain-containing protein</fullName>
    </recommendedName>
</protein>
<organism evidence="6">
    <name type="scientific">Mucor ambiguus</name>
    <dbReference type="NCBI Taxonomy" id="91626"/>
    <lineage>
        <taxon>Eukaryota</taxon>
        <taxon>Fungi</taxon>
        <taxon>Fungi incertae sedis</taxon>
        <taxon>Mucoromycota</taxon>
        <taxon>Mucoromycotina</taxon>
        <taxon>Mucoromycetes</taxon>
        <taxon>Mucorales</taxon>
        <taxon>Mucorineae</taxon>
        <taxon>Mucoraceae</taxon>
        <taxon>Mucor</taxon>
    </lineage>
</organism>
<evidence type="ECO:0000256" key="3">
    <source>
        <dbReference type="PROSITE-ProRule" id="PRU00332"/>
    </source>
</evidence>
<dbReference type="GO" id="GO:0005829">
    <property type="term" value="C:cytosol"/>
    <property type="evidence" value="ECO:0007669"/>
    <property type="project" value="TreeGrafter"/>
</dbReference>
<dbReference type="PANTHER" id="PTHR22792:SF131">
    <property type="entry name" value="LA-RELATED PROTEIN LARP4B"/>
    <property type="match status" value="1"/>
</dbReference>
<dbReference type="AlphaFoldDB" id="A0A0C9M6C1"/>
<feature type="region of interest" description="Disordered" evidence="4">
    <location>
        <begin position="1"/>
        <end position="63"/>
    </location>
</feature>
<evidence type="ECO:0000259" key="5">
    <source>
        <dbReference type="PROSITE" id="PS50961"/>
    </source>
</evidence>
<feature type="region of interest" description="Disordered" evidence="4">
    <location>
        <begin position="425"/>
        <end position="761"/>
    </location>
</feature>
<dbReference type="GO" id="GO:0045727">
    <property type="term" value="P:positive regulation of translation"/>
    <property type="evidence" value="ECO:0007669"/>
    <property type="project" value="TreeGrafter"/>
</dbReference>
<feature type="compositionally biased region" description="Low complexity" evidence="4">
    <location>
        <begin position="611"/>
        <end position="625"/>
    </location>
</feature>
<dbReference type="GO" id="GO:0003730">
    <property type="term" value="F:mRNA 3'-UTR binding"/>
    <property type="evidence" value="ECO:0007669"/>
    <property type="project" value="TreeGrafter"/>
</dbReference>
<accession>A0A0C9M6C1</accession>
<dbReference type="GO" id="GO:0010494">
    <property type="term" value="C:cytoplasmic stress granule"/>
    <property type="evidence" value="ECO:0007669"/>
    <property type="project" value="TreeGrafter"/>
</dbReference>
<dbReference type="OrthoDB" id="340227at2759"/>
<name>A0A0C9M6C1_9FUNG</name>